<dbReference type="CDD" id="cd02440">
    <property type="entry name" value="AdoMet_MTases"/>
    <property type="match status" value="1"/>
</dbReference>
<sequence length="346" mass="39110">MMSIATESRFPRPANTDSVGTEISKVRHLESSTDADHSQLKDLLDQVHSELSRENSNAGNINAAVDRLFRGLRSIRETATKDQWKGMIRFGRNHSLCQLVHQDPFTSRAFNKPRGYAGDAVMMDYIYGREEAWGQPEATALGSAIFQYTTGAPASAGVRERRCYVAEMLDRIGREKSDQQVLAVAAGHLREASLSSAIRRNRFERFVAMDADAESLEEIRDAYGRFGVEAVVANIRRMLTGRLDLGTFDLIYTTGLYDYLTDATAKRLTANLFDHVRPGGRLVIANFLPEIRDVGYMEMYMDWHLIYRSRGQMMMLADDLDQASVAEVRIFAENNENVVIMEMTKR</sequence>
<dbReference type="RefSeq" id="WP_197172493.1">
    <property type="nucleotide sequence ID" value="NZ_SJPY01000015.1"/>
</dbReference>
<dbReference type="Gene3D" id="3.40.50.150">
    <property type="entry name" value="Vaccinia Virus protein VP39"/>
    <property type="match status" value="1"/>
</dbReference>
<dbReference type="EMBL" id="SJPY01000015">
    <property type="protein sequence ID" value="TWU33179.1"/>
    <property type="molecule type" value="Genomic_DNA"/>
</dbReference>
<evidence type="ECO:0000313" key="3">
    <source>
        <dbReference type="Proteomes" id="UP000315471"/>
    </source>
</evidence>
<comment type="caution">
    <text evidence="2">The sequence shown here is derived from an EMBL/GenBank/DDBJ whole genome shotgun (WGS) entry which is preliminary data.</text>
</comment>
<dbReference type="Pfam" id="PF13649">
    <property type="entry name" value="Methyltransf_25"/>
    <property type="match status" value="1"/>
</dbReference>
<gene>
    <name evidence="2" type="ORF">Q31b_57870</name>
</gene>
<protein>
    <recommendedName>
        <fullName evidence="1">Methyltransferase domain-containing protein</fullName>
    </recommendedName>
</protein>
<dbReference type="Proteomes" id="UP000315471">
    <property type="component" value="Unassembled WGS sequence"/>
</dbReference>
<reference evidence="2 3" key="1">
    <citation type="submission" date="2019-02" db="EMBL/GenBank/DDBJ databases">
        <title>Deep-cultivation of Planctomycetes and their phenomic and genomic characterization uncovers novel biology.</title>
        <authorList>
            <person name="Wiegand S."/>
            <person name="Jogler M."/>
            <person name="Boedeker C."/>
            <person name="Pinto D."/>
            <person name="Vollmers J."/>
            <person name="Rivas-Marin E."/>
            <person name="Kohn T."/>
            <person name="Peeters S.H."/>
            <person name="Heuer A."/>
            <person name="Rast P."/>
            <person name="Oberbeckmann S."/>
            <person name="Bunk B."/>
            <person name="Jeske O."/>
            <person name="Meyerdierks A."/>
            <person name="Storesund J.E."/>
            <person name="Kallscheuer N."/>
            <person name="Luecker S."/>
            <person name="Lage O.M."/>
            <person name="Pohl T."/>
            <person name="Merkel B.J."/>
            <person name="Hornburger P."/>
            <person name="Mueller R.-W."/>
            <person name="Bruemmer F."/>
            <person name="Labrenz M."/>
            <person name="Spormann A.M."/>
            <person name="Op Den Camp H."/>
            <person name="Overmann J."/>
            <person name="Amann R."/>
            <person name="Jetten M.S.M."/>
            <person name="Mascher T."/>
            <person name="Medema M.H."/>
            <person name="Devos D.P."/>
            <person name="Kaster A.-K."/>
            <person name="Ovreas L."/>
            <person name="Rohde M."/>
            <person name="Galperin M.Y."/>
            <person name="Jogler C."/>
        </authorList>
    </citation>
    <scope>NUCLEOTIDE SEQUENCE [LARGE SCALE GENOMIC DNA]</scope>
    <source>
        <strain evidence="2 3">Q31b</strain>
    </source>
</reference>
<accession>A0A5C6DE39</accession>
<evidence type="ECO:0000313" key="2">
    <source>
        <dbReference type="EMBL" id="TWU33179.1"/>
    </source>
</evidence>
<feature type="domain" description="Methyltransferase" evidence="1">
    <location>
        <begin position="198"/>
        <end position="280"/>
    </location>
</feature>
<dbReference type="SUPFAM" id="SSF53335">
    <property type="entry name" value="S-adenosyl-L-methionine-dependent methyltransferases"/>
    <property type="match status" value="1"/>
</dbReference>
<dbReference type="InterPro" id="IPR029063">
    <property type="entry name" value="SAM-dependent_MTases_sf"/>
</dbReference>
<proteinExistence type="predicted"/>
<organism evidence="2 3">
    <name type="scientific">Novipirellula aureliae</name>
    <dbReference type="NCBI Taxonomy" id="2527966"/>
    <lineage>
        <taxon>Bacteria</taxon>
        <taxon>Pseudomonadati</taxon>
        <taxon>Planctomycetota</taxon>
        <taxon>Planctomycetia</taxon>
        <taxon>Pirellulales</taxon>
        <taxon>Pirellulaceae</taxon>
        <taxon>Novipirellula</taxon>
    </lineage>
</organism>
<evidence type="ECO:0000259" key="1">
    <source>
        <dbReference type="Pfam" id="PF13649"/>
    </source>
</evidence>
<dbReference type="InterPro" id="IPR041698">
    <property type="entry name" value="Methyltransf_25"/>
</dbReference>
<keyword evidence="3" id="KW-1185">Reference proteome</keyword>
<name>A0A5C6DE39_9BACT</name>
<dbReference type="AlphaFoldDB" id="A0A5C6DE39"/>